<keyword evidence="1" id="KW-1133">Transmembrane helix</keyword>
<proteinExistence type="predicted"/>
<dbReference type="Gene3D" id="2.60.120.330">
    <property type="entry name" value="B-lactam Antibiotic, Isopenicillin N Synthase, Chain"/>
    <property type="match status" value="1"/>
</dbReference>
<dbReference type="Pfam" id="PF03171">
    <property type="entry name" value="2OG-FeII_Oxy"/>
    <property type="match status" value="1"/>
</dbReference>
<dbReference type="Pfam" id="PF03140">
    <property type="entry name" value="DUF247"/>
    <property type="match status" value="1"/>
</dbReference>
<dbReference type="PROSITE" id="PS51471">
    <property type="entry name" value="FE2OG_OXY"/>
    <property type="match status" value="1"/>
</dbReference>
<dbReference type="InterPro" id="IPR004158">
    <property type="entry name" value="DUF247_pln"/>
</dbReference>
<dbReference type="EMBL" id="JAYKXN010000003">
    <property type="protein sequence ID" value="KAK7300366.1"/>
    <property type="molecule type" value="Genomic_DNA"/>
</dbReference>
<name>A0AAN9PJB0_CLITE</name>
<dbReference type="InterPro" id="IPR044861">
    <property type="entry name" value="IPNS-like_FE2OG_OXY"/>
</dbReference>
<evidence type="ECO:0000313" key="4">
    <source>
        <dbReference type="Proteomes" id="UP001359559"/>
    </source>
</evidence>
<dbReference type="InterPro" id="IPR005123">
    <property type="entry name" value="Oxoglu/Fe-dep_dioxygenase_dom"/>
</dbReference>
<accession>A0AAN9PJB0</accession>
<organism evidence="3 4">
    <name type="scientific">Clitoria ternatea</name>
    <name type="common">Butterfly pea</name>
    <dbReference type="NCBI Taxonomy" id="43366"/>
    <lineage>
        <taxon>Eukaryota</taxon>
        <taxon>Viridiplantae</taxon>
        <taxon>Streptophyta</taxon>
        <taxon>Embryophyta</taxon>
        <taxon>Tracheophyta</taxon>
        <taxon>Spermatophyta</taxon>
        <taxon>Magnoliopsida</taxon>
        <taxon>eudicotyledons</taxon>
        <taxon>Gunneridae</taxon>
        <taxon>Pentapetalae</taxon>
        <taxon>rosids</taxon>
        <taxon>fabids</taxon>
        <taxon>Fabales</taxon>
        <taxon>Fabaceae</taxon>
        <taxon>Papilionoideae</taxon>
        <taxon>50 kb inversion clade</taxon>
        <taxon>NPAAA clade</taxon>
        <taxon>indigoferoid/millettioid clade</taxon>
        <taxon>Phaseoleae</taxon>
        <taxon>Clitoria</taxon>
    </lineage>
</organism>
<dbReference type="PANTHER" id="PTHR31170">
    <property type="entry name" value="BNAC04G53230D PROTEIN"/>
    <property type="match status" value="1"/>
</dbReference>
<dbReference type="AlphaFoldDB" id="A0AAN9PJB0"/>
<feature type="domain" description="Fe2OG dioxygenase" evidence="2">
    <location>
        <begin position="20"/>
        <end position="162"/>
    </location>
</feature>
<sequence length="583" mass="67186">MADGLGLGRNVFSRMVREERSDSCLRVNRYPPLMCGVETLSGQNLIGFGEHTDPQLISVLRSNNTSGLQICLTDGTWASIPPDHSSFFVNIGDLLQDTYIHMEQKLELEDEWVVQIDDEINKSNSIAEWESKHSIYKVPSHFTELHEKAYTPNMVSFGPYHNGEEHLKPMEEHKHRALIHFLKKCGKSNQMLFQRMEEVVQELRDSYKPLDEIWNNTPKFLQMMILDGCFMLQILRSVSDPDKNGYAKNDPIFGDEHGRQFVVPYITRDILMLENQLPMTVLRILIQLETHQSNQVEEELNKLILKFFGIDYNIKEGCMGKCEHVLDLYRKGRIHICRKATPKPTTIITRIMLPLECATTVFKLPITLILKKCLTSKHDYPESSVSRFKRSVKELRESGIRFRKSDSDNLKDVDFDDVNGILRLPHIQVDDNTRYIFLNLLAFERLHVGAGNEVTSYVYFMDNIIDNEVDVEILHKKDIICNGLESNIAVAHMFNSLAQDITVGSTPIDLVQNKMRTYCRKLWKKWRANLLHTYFRNPWSVISLIAAIFLFALTIVQTVFSVLQYYEQNGPSSPPSVGRPPSS</sequence>
<protein>
    <recommendedName>
        <fullName evidence="2">Fe2OG dioxygenase domain-containing protein</fullName>
    </recommendedName>
</protein>
<dbReference type="PANTHER" id="PTHR31170:SF18">
    <property type="entry name" value="(WILD MALAYSIAN BANANA) HYPOTHETICAL PROTEIN"/>
    <property type="match status" value="1"/>
</dbReference>
<keyword evidence="1" id="KW-0472">Membrane</keyword>
<feature type="transmembrane region" description="Helical" evidence="1">
    <location>
        <begin position="539"/>
        <end position="563"/>
    </location>
</feature>
<comment type="caution">
    <text evidence="3">The sequence shown here is derived from an EMBL/GenBank/DDBJ whole genome shotgun (WGS) entry which is preliminary data.</text>
</comment>
<evidence type="ECO:0000259" key="2">
    <source>
        <dbReference type="PROSITE" id="PS51471"/>
    </source>
</evidence>
<dbReference type="SUPFAM" id="SSF51197">
    <property type="entry name" value="Clavaminate synthase-like"/>
    <property type="match status" value="1"/>
</dbReference>
<keyword evidence="1" id="KW-0812">Transmembrane</keyword>
<gene>
    <name evidence="3" type="ORF">RJT34_11210</name>
</gene>
<evidence type="ECO:0000313" key="3">
    <source>
        <dbReference type="EMBL" id="KAK7300366.1"/>
    </source>
</evidence>
<evidence type="ECO:0000256" key="1">
    <source>
        <dbReference type="SAM" id="Phobius"/>
    </source>
</evidence>
<keyword evidence="4" id="KW-1185">Reference proteome</keyword>
<dbReference type="InterPro" id="IPR027443">
    <property type="entry name" value="IPNS-like_sf"/>
</dbReference>
<dbReference type="Proteomes" id="UP001359559">
    <property type="component" value="Unassembled WGS sequence"/>
</dbReference>
<reference evidence="3 4" key="1">
    <citation type="submission" date="2024-01" db="EMBL/GenBank/DDBJ databases">
        <title>The genomes of 5 underutilized Papilionoideae crops provide insights into root nodulation and disease resistance.</title>
        <authorList>
            <person name="Yuan L."/>
        </authorList>
    </citation>
    <scope>NUCLEOTIDE SEQUENCE [LARGE SCALE GENOMIC DNA]</scope>
    <source>
        <strain evidence="3">LY-2023</strain>
        <tissue evidence="3">Leaf</tissue>
    </source>
</reference>